<dbReference type="RefSeq" id="XP_018984482.1">
    <property type="nucleotide sequence ID" value="XM_019129225.1"/>
</dbReference>
<dbReference type="EMBL" id="KV454433">
    <property type="protein sequence ID" value="ODQ79154.1"/>
    <property type="molecule type" value="Genomic_DNA"/>
</dbReference>
<feature type="compositionally biased region" description="Polar residues" evidence="1">
    <location>
        <begin position="1"/>
        <end position="13"/>
    </location>
</feature>
<dbReference type="AlphaFoldDB" id="A0A1E3QNY0"/>
<dbReference type="GeneID" id="30147078"/>
<evidence type="ECO:0000313" key="2">
    <source>
        <dbReference type="EMBL" id="ODQ79154.1"/>
    </source>
</evidence>
<accession>A0A1E3QNY0</accession>
<sequence length="141" mass="15901">MVGVQTTSEFQTPRSDKETSRFRIRSTSGMLQASSHFVGRWRTRAMPSYSSSNSSCTSKLSSYMNSGAMLENASLKNTSSVLKFVIRMTHWRLLVSAKLWRAVLCTQIWKVDRAVEPEGLHSTGYTTYTPAYQTIPVYTSI</sequence>
<evidence type="ECO:0000313" key="3">
    <source>
        <dbReference type="Proteomes" id="UP000094336"/>
    </source>
</evidence>
<keyword evidence="3" id="KW-1185">Reference proteome</keyword>
<gene>
    <name evidence="2" type="ORF">BABINDRAFT_162209</name>
</gene>
<proteinExistence type="predicted"/>
<name>A0A1E3QNY0_9ASCO</name>
<dbReference type="Proteomes" id="UP000094336">
    <property type="component" value="Unassembled WGS sequence"/>
</dbReference>
<organism evidence="2 3">
    <name type="scientific">Babjeviella inositovora NRRL Y-12698</name>
    <dbReference type="NCBI Taxonomy" id="984486"/>
    <lineage>
        <taxon>Eukaryota</taxon>
        <taxon>Fungi</taxon>
        <taxon>Dikarya</taxon>
        <taxon>Ascomycota</taxon>
        <taxon>Saccharomycotina</taxon>
        <taxon>Pichiomycetes</taxon>
        <taxon>Serinales incertae sedis</taxon>
        <taxon>Babjeviella</taxon>
    </lineage>
</organism>
<feature type="region of interest" description="Disordered" evidence="1">
    <location>
        <begin position="1"/>
        <end position="21"/>
    </location>
</feature>
<protein>
    <submittedName>
        <fullName evidence="2">Uncharacterized protein</fullName>
    </submittedName>
</protein>
<reference evidence="3" key="1">
    <citation type="submission" date="2016-05" db="EMBL/GenBank/DDBJ databases">
        <title>Comparative genomics of biotechnologically important yeasts.</title>
        <authorList>
            <consortium name="DOE Joint Genome Institute"/>
            <person name="Riley R."/>
            <person name="Haridas S."/>
            <person name="Wolfe K.H."/>
            <person name="Lopes M.R."/>
            <person name="Hittinger C.T."/>
            <person name="Goker M."/>
            <person name="Salamov A."/>
            <person name="Wisecaver J."/>
            <person name="Long T.M."/>
            <person name="Aerts A.L."/>
            <person name="Barry K."/>
            <person name="Choi C."/>
            <person name="Clum A."/>
            <person name="Coughlan A.Y."/>
            <person name="Deshpande S."/>
            <person name="Douglass A.P."/>
            <person name="Hanson S.J."/>
            <person name="Klenk H.-P."/>
            <person name="Labutti K."/>
            <person name="Lapidus A."/>
            <person name="Lindquist E."/>
            <person name="Lipzen A."/>
            <person name="Meier-Kolthoff J.P."/>
            <person name="Ohm R.A."/>
            <person name="Otillar R.P."/>
            <person name="Pangilinan J."/>
            <person name="Peng Y."/>
            <person name="Rokas A."/>
            <person name="Rosa C.A."/>
            <person name="Scheuner C."/>
            <person name="Sibirny A.A."/>
            <person name="Slot J.C."/>
            <person name="Stielow J.B."/>
            <person name="Sun H."/>
            <person name="Kurtzman C.P."/>
            <person name="Blackwell M."/>
            <person name="Grigoriev I.V."/>
            <person name="Jeffries T.W."/>
        </authorList>
    </citation>
    <scope>NUCLEOTIDE SEQUENCE [LARGE SCALE GENOMIC DNA]</scope>
    <source>
        <strain evidence="3">NRRL Y-12698</strain>
    </source>
</reference>
<evidence type="ECO:0000256" key="1">
    <source>
        <dbReference type="SAM" id="MobiDB-lite"/>
    </source>
</evidence>